<name>A0AAV3Q349_LITER</name>
<protein>
    <submittedName>
        <fullName evidence="1">Uncharacterized protein</fullName>
    </submittedName>
</protein>
<evidence type="ECO:0000313" key="1">
    <source>
        <dbReference type="EMBL" id="GAA0157973.1"/>
    </source>
</evidence>
<dbReference type="AlphaFoldDB" id="A0AAV3Q349"/>
<dbReference type="EMBL" id="BAABME010003225">
    <property type="protein sequence ID" value="GAA0157973.1"/>
    <property type="molecule type" value="Genomic_DNA"/>
</dbReference>
<evidence type="ECO:0000313" key="2">
    <source>
        <dbReference type="Proteomes" id="UP001454036"/>
    </source>
</evidence>
<organism evidence="1 2">
    <name type="scientific">Lithospermum erythrorhizon</name>
    <name type="common">Purple gromwell</name>
    <name type="synonym">Lithospermum officinale var. erythrorhizon</name>
    <dbReference type="NCBI Taxonomy" id="34254"/>
    <lineage>
        <taxon>Eukaryota</taxon>
        <taxon>Viridiplantae</taxon>
        <taxon>Streptophyta</taxon>
        <taxon>Embryophyta</taxon>
        <taxon>Tracheophyta</taxon>
        <taxon>Spermatophyta</taxon>
        <taxon>Magnoliopsida</taxon>
        <taxon>eudicotyledons</taxon>
        <taxon>Gunneridae</taxon>
        <taxon>Pentapetalae</taxon>
        <taxon>asterids</taxon>
        <taxon>lamiids</taxon>
        <taxon>Boraginales</taxon>
        <taxon>Boraginaceae</taxon>
        <taxon>Boraginoideae</taxon>
        <taxon>Lithospermeae</taxon>
        <taxon>Lithospermum</taxon>
    </lineage>
</organism>
<sequence length="148" mass="17342">MIRAFSKKPLKPFPSFTHQLIFILFKAQNFILQLGGFAPTWSYSRHSEHSTTLSPFQIERSDLHEIDQVLIGILMPQIAKLYMIFHMLDQSRVQLKVVCMNKRWHEHMSSQSLNTRCRIITQSHLRNRNISSFMTHLNDILVIISHGV</sequence>
<reference evidence="1 2" key="1">
    <citation type="submission" date="2024-01" db="EMBL/GenBank/DDBJ databases">
        <title>The complete chloroplast genome sequence of Lithospermum erythrorhizon: insights into the phylogenetic relationship among Boraginaceae species and the maternal lineages of purple gromwells.</title>
        <authorList>
            <person name="Okada T."/>
            <person name="Watanabe K."/>
        </authorList>
    </citation>
    <scope>NUCLEOTIDE SEQUENCE [LARGE SCALE GENOMIC DNA]</scope>
</reference>
<accession>A0AAV3Q349</accession>
<gene>
    <name evidence="1" type="ORF">LIER_15117</name>
</gene>
<proteinExistence type="predicted"/>
<keyword evidence="2" id="KW-1185">Reference proteome</keyword>
<dbReference type="Proteomes" id="UP001454036">
    <property type="component" value="Unassembled WGS sequence"/>
</dbReference>
<comment type="caution">
    <text evidence="1">The sequence shown here is derived from an EMBL/GenBank/DDBJ whole genome shotgun (WGS) entry which is preliminary data.</text>
</comment>